<protein>
    <submittedName>
        <fullName evidence="2">Uncharacterized protein</fullName>
    </submittedName>
</protein>
<proteinExistence type="predicted"/>
<feature type="chain" id="PRO_5047246392" evidence="1">
    <location>
        <begin position="17"/>
        <end position="1134"/>
    </location>
</feature>
<reference evidence="2 3" key="1">
    <citation type="submission" date="2024-03" db="EMBL/GenBank/DDBJ databases">
        <title>Aureococcus anophagefferens CCMP1851 and Kratosvirus quantuckense: Draft genome of a second virus-susceptible host strain in the model system.</title>
        <authorList>
            <person name="Chase E."/>
            <person name="Truchon A.R."/>
            <person name="Schepens W."/>
            <person name="Wilhelm S.W."/>
        </authorList>
    </citation>
    <scope>NUCLEOTIDE SEQUENCE [LARGE SCALE GENOMIC DNA]</scope>
    <source>
        <strain evidence="2 3">CCMP1851</strain>
    </source>
</reference>
<dbReference type="CDD" id="cd23669">
    <property type="entry name" value="GH55_SacteLam55A-like"/>
    <property type="match status" value="1"/>
</dbReference>
<dbReference type="InterPro" id="IPR012334">
    <property type="entry name" value="Pectin_lyas_fold"/>
</dbReference>
<organism evidence="2 3">
    <name type="scientific">Aureococcus anophagefferens</name>
    <name type="common">Harmful bloom alga</name>
    <dbReference type="NCBI Taxonomy" id="44056"/>
    <lineage>
        <taxon>Eukaryota</taxon>
        <taxon>Sar</taxon>
        <taxon>Stramenopiles</taxon>
        <taxon>Ochrophyta</taxon>
        <taxon>Pelagophyceae</taxon>
        <taxon>Pelagomonadales</taxon>
        <taxon>Pelagomonadaceae</taxon>
        <taxon>Aureococcus</taxon>
    </lineage>
</organism>
<feature type="signal peptide" evidence="1">
    <location>
        <begin position="1"/>
        <end position="16"/>
    </location>
</feature>
<comment type="caution">
    <text evidence="2">The sequence shown here is derived from an EMBL/GenBank/DDBJ whole genome shotgun (WGS) entry which is preliminary data.</text>
</comment>
<accession>A0ABR1FV79</accession>
<keyword evidence="3" id="KW-1185">Reference proteome</keyword>
<name>A0ABR1FV79_AURAN</name>
<dbReference type="InterPro" id="IPR059186">
    <property type="entry name" value="SACTE_4363"/>
</dbReference>
<keyword evidence="1" id="KW-0732">Signal</keyword>
<dbReference type="EMBL" id="JBBJCI010000224">
    <property type="protein sequence ID" value="KAK7239239.1"/>
    <property type="molecule type" value="Genomic_DNA"/>
</dbReference>
<evidence type="ECO:0000256" key="1">
    <source>
        <dbReference type="SAM" id="SignalP"/>
    </source>
</evidence>
<evidence type="ECO:0000313" key="2">
    <source>
        <dbReference type="EMBL" id="KAK7239239.1"/>
    </source>
</evidence>
<sequence>MASSHALVLLISSTLASSRVATHAHKTPSRRGALPRGLLPGPLPLESRAAHDAVVSAANASALDILIYIACPNEYHADCDAGYASEIPNLLGTTGSTQAQGALEAMMVTVNAYLDEASFGSLSLAATYVYANVDFNQATCGDYVYLDSYGDQAATSVDTMCARRGGPGLALAAYDFHMTGSLSSSDLSAHFTAAGKLCMDWIDDAHGGEGNYWTTATYGGTGTISETLLVDGTPDTASISDATLGPGDSVVLDAGGKAPGVMMLTVAVSTDDATNLHADSLTIVGDFEGDAYWTGEETFSKMHHAETGSCCGGAAAAAGGRRPAGRRAATDPPSATPFPSAACADGKYRYKMTFRPSVAAFSPVSMYWWGEPIEGRPVLLRNESIDALTEYECLLDGMYHVEFWSPDFRQMEGLYFSIVFENGGSFDDVMVYSSYSKYHGRDTYFQTVDGELFYVRPPSPAPTLNLRPTFPEIVASPTAGAATVAGDLTISGLSLADAEANAQVFAEAIADAAGVTWNRVTLTFAAAAARRRLSADVTVAYEIAVLAGEDASAVTAAIGATSASDMDALIASAAAEEGASATFAAVSTTAISEATVDQGTDTVDAAAGPRGAEPNPPNWPETVAVFDETSTAEAIEAAVAAAYATNGGPGDRGQFGAGRFAFLFKPGEYAADVPVGYYTQVLGLGARPGDVSFVGARGVYCVEGSSDFAVGALNTFWRGAENFRMAPTRAWWTGAAGALWAASQASPLRRVDVDADLLLFQYERGDAAGYASGGFVADSVPSARGPDLAVARRAPTARRAAAEKPYVRWAADTAYELVVPARRSDAAGPSWVNGDDGAATVVGFDRVYVADASEDDAASLNAKLAAGLSLVLSPGIYDLDAPLVVATPGQCVLGLGLATLRGTDATAGALVSVEAPGARVAGLILEAGPAPLDALLAVAAAATGTALFDIYARSGRFREGAAEAGKVDTMVAVDADGVLGDNVWLWRADHDAEGLVYDGANAVANGLRVAGDDATFYGLAVEHQLEDLVVWEGDNGTIFFYQSELPYDVDSYDFAAYRVAPGVDGHVVYNPGVYANFRDHPVVAPSGFVGNATWVNPTTVFLNGEGSIASVLNGAGDAVGPGLPQIARLCGARV</sequence>
<evidence type="ECO:0000313" key="3">
    <source>
        <dbReference type="Proteomes" id="UP001363151"/>
    </source>
</evidence>
<dbReference type="Proteomes" id="UP001363151">
    <property type="component" value="Unassembled WGS sequence"/>
</dbReference>
<gene>
    <name evidence="2" type="ORF">SO694_00025039</name>
</gene>
<dbReference type="Gene3D" id="2.160.20.10">
    <property type="entry name" value="Single-stranded right-handed beta-helix, Pectin lyase-like"/>
    <property type="match status" value="1"/>
</dbReference>